<dbReference type="PANTHER" id="PTHR42767">
    <property type="entry name" value="ENDO-BETA-1,6-GALACTANASE"/>
    <property type="match status" value="1"/>
</dbReference>
<evidence type="ECO:0000313" key="2">
    <source>
        <dbReference type="EMBL" id="CAD9092097.1"/>
    </source>
</evidence>
<proteinExistence type="predicted"/>
<dbReference type="InterPro" id="IPR017853">
    <property type="entry name" value="GH"/>
</dbReference>
<dbReference type="EMBL" id="HBGE01005420">
    <property type="protein sequence ID" value="CAD9092097.1"/>
    <property type="molecule type" value="Transcribed_RNA"/>
</dbReference>
<gene>
    <name evidence="2" type="ORF">ACAT0790_LOCUS3297</name>
</gene>
<name>A0A7S1L1Z3_ALECA</name>
<dbReference type="PANTHER" id="PTHR42767:SF1">
    <property type="entry name" value="ENDO-BETA-1,6-GALACTANASE-LIKE DOMAIN-CONTAINING PROTEIN"/>
    <property type="match status" value="1"/>
</dbReference>
<reference evidence="2" key="1">
    <citation type="submission" date="2021-01" db="EMBL/GenBank/DDBJ databases">
        <authorList>
            <person name="Corre E."/>
            <person name="Pelletier E."/>
            <person name="Niang G."/>
            <person name="Scheremetjew M."/>
            <person name="Finn R."/>
            <person name="Kale V."/>
            <person name="Holt S."/>
            <person name="Cochrane G."/>
            <person name="Meng A."/>
            <person name="Brown T."/>
            <person name="Cohen L."/>
        </authorList>
    </citation>
    <scope>NUCLEOTIDE SEQUENCE</scope>
    <source>
        <strain evidence="2">OF101</strain>
    </source>
</reference>
<organism evidence="2">
    <name type="scientific">Alexandrium catenella</name>
    <name type="common">Red tide dinoflagellate</name>
    <name type="synonym">Gonyaulax catenella</name>
    <dbReference type="NCBI Taxonomy" id="2925"/>
    <lineage>
        <taxon>Eukaryota</taxon>
        <taxon>Sar</taxon>
        <taxon>Alveolata</taxon>
        <taxon>Dinophyceae</taxon>
        <taxon>Gonyaulacales</taxon>
        <taxon>Pyrocystaceae</taxon>
        <taxon>Alexandrium</taxon>
    </lineage>
</organism>
<dbReference type="SUPFAM" id="SSF51445">
    <property type="entry name" value="(Trans)glycosidases"/>
    <property type="match status" value="1"/>
</dbReference>
<dbReference type="InterPro" id="IPR039514">
    <property type="entry name" value="6GAL-like"/>
</dbReference>
<dbReference type="AlphaFoldDB" id="A0A7S1L1Z3"/>
<dbReference type="Pfam" id="PF14587">
    <property type="entry name" value="Glyco_hydr_30_2"/>
    <property type="match status" value="1"/>
</dbReference>
<dbReference type="GO" id="GO:0004553">
    <property type="term" value="F:hydrolase activity, hydrolyzing O-glycosyl compounds"/>
    <property type="evidence" value="ECO:0007669"/>
    <property type="project" value="InterPro"/>
</dbReference>
<evidence type="ECO:0000259" key="1">
    <source>
        <dbReference type="Pfam" id="PF14587"/>
    </source>
</evidence>
<sequence length="454" mass="51746">MLKKAKERGADTFELFSNSPMWWMLKSHNTAGGPCDEKNPLNVAACLSTTDNLRRNMFGAQAHYLTEVWKHAAENWGIKFNTIAPFNEPRANWWQENNHQEGCHFKIQTQSNFVQVLHDALAQKGILKEASISASDENGLAGDHPAFMHLGLFNKAYHSYQKLLHENTARFVDQVNVHSYAWQYYCSSFHAHKVSDDGQHRNYDSIFVRDEFRRLTSGKLRFMSEYGRGHMPPSGYPHPMDDFTGLQLARVIILDVKWLQPSMWATWQMMDRSSSWGLIKGSPTQRSVDGATGGFFVYAQFTRHVRPGMKILETNPYPSESTSHHIDPAEDDDMTLVALSADKIVVVVGPTWPQGYKGWDAERGSKGRRFKVDLQAFQASGEAQVWCTYTGDIVLRKSKVSGEREPNNFKLSKGDYRQWRKTKYQKVNPVKLDGSTLPIDLPTDTVCTYEVPRA</sequence>
<dbReference type="Gene3D" id="3.20.20.80">
    <property type="entry name" value="Glycosidases"/>
    <property type="match status" value="1"/>
</dbReference>
<feature type="domain" description="Endo-beta-1,6-galactanase-like" evidence="1">
    <location>
        <begin position="2"/>
        <end position="134"/>
    </location>
</feature>
<dbReference type="InterPro" id="IPR039743">
    <property type="entry name" value="6GAL/EXGAL"/>
</dbReference>
<accession>A0A7S1L1Z3</accession>
<protein>
    <recommendedName>
        <fullName evidence="1">Endo-beta-1,6-galactanase-like domain-containing protein</fullName>
    </recommendedName>
</protein>